<sequence length="554" mass="61430">MVYGGKPSTGCHLCRKRKIKVGQIYKLHLCHNPCYIYLIPLDGKFPCLAHSTLSASQCDEEHPGCRNCTIYGQPCPGYRSDGIFRNETHKIQELVKKTRSSLPSGKPPSSHDLSAGSGRQKSPLSIYRISDSTWEEKAICYFFDQYTICDTTGGVGHLGFVPSLYAACRDQSSSDPASSSLRLAVDATALMALSNRVKAPEIVAQARNRFGLALRRFQEALDLPVEAVKDETFATLVILSMFEDISGDRLGLTSSHTAGFEALTKLRGESQLGHARGLDMFKFAYVHMQVEFLLLRGRTTIDPDWIVERLDSADPLQSLMILASKTTQLLTEPWSTSTSLGSAGVTKLASWIDSCRALDAELVRWSQSLPDMWLPLETRSYTGEDVLTYREMIIATIWAHFRAVRILVYLTMVDLFRTLSSVVNSPGIHREASQYEIDGLRLSLDLISETCRSVPFYFGEIDLLGNPIPPSAEGTTRVRAFWVYSMLWPLWYIVSCGLATPEQTQMIREVLARTGSELGIKLAIMLAGYDGQGAMPSPPEIYSFEQSVGGLSAM</sequence>
<organism evidence="6 7">
    <name type="scientific">Aspergillus sclerotiicarbonarius (strain CBS 121057 / IBT 28362)</name>
    <dbReference type="NCBI Taxonomy" id="1448318"/>
    <lineage>
        <taxon>Eukaryota</taxon>
        <taxon>Fungi</taxon>
        <taxon>Dikarya</taxon>
        <taxon>Ascomycota</taxon>
        <taxon>Pezizomycotina</taxon>
        <taxon>Eurotiomycetes</taxon>
        <taxon>Eurotiomycetidae</taxon>
        <taxon>Eurotiales</taxon>
        <taxon>Aspergillaceae</taxon>
        <taxon>Aspergillus</taxon>
        <taxon>Aspergillus subgen. Circumdati</taxon>
    </lineage>
</organism>
<keyword evidence="2" id="KW-0238">DNA-binding</keyword>
<evidence type="ECO:0000256" key="5">
    <source>
        <dbReference type="SAM" id="MobiDB-lite"/>
    </source>
</evidence>
<dbReference type="PANTHER" id="PTHR38791">
    <property type="entry name" value="ZN(II)2CYS6 TRANSCRIPTION FACTOR (EUROFUNG)-RELATED-RELATED"/>
    <property type="match status" value="1"/>
</dbReference>
<keyword evidence="3" id="KW-0804">Transcription</keyword>
<dbReference type="GO" id="GO:0003677">
    <property type="term" value="F:DNA binding"/>
    <property type="evidence" value="ECO:0007669"/>
    <property type="project" value="UniProtKB-KW"/>
</dbReference>
<feature type="region of interest" description="Disordered" evidence="5">
    <location>
        <begin position="96"/>
        <end position="120"/>
    </location>
</feature>
<evidence type="ECO:0000313" key="7">
    <source>
        <dbReference type="Proteomes" id="UP000248423"/>
    </source>
</evidence>
<dbReference type="GO" id="GO:0009893">
    <property type="term" value="P:positive regulation of metabolic process"/>
    <property type="evidence" value="ECO:0007669"/>
    <property type="project" value="UniProtKB-ARBA"/>
</dbReference>
<dbReference type="InterPro" id="IPR036864">
    <property type="entry name" value="Zn2-C6_fun-type_DNA-bd_sf"/>
</dbReference>
<keyword evidence="1" id="KW-0805">Transcription regulation</keyword>
<evidence type="ECO:0000256" key="2">
    <source>
        <dbReference type="ARBA" id="ARBA00023125"/>
    </source>
</evidence>
<evidence type="ECO:0000313" key="6">
    <source>
        <dbReference type="EMBL" id="PYI08277.1"/>
    </source>
</evidence>
<dbReference type="PANTHER" id="PTHR38791:SF12">
    <property type="entry name" value="TRANSCRIPTION FACTOR DOMAIN-CONTAINING PROTEIN-RELATED"/>
    <property type="match status" value="1"/>
</dbReference>
<accession>A0A319EDL9</accession>
<dbReference type="AlphaFoldDB" id="A0A319EDL9"/>
<dbReference type="InterPro" id="IPR053175">
    <property type="entry name" value="DHMBA_Reg_Transcription_Factor"/>
</dbReference>
<protein>
    <submittedName>
        <fullName evidence="6">Zn(II)2Cys6 transcription factor</fullName>
    </submittedName>
</protein>
<dbReference type="Proteomes" id="UP000248423">
    <property type="component" value="Unassembled WGS sequence"/>
</dbReference>
<dbReference type="InterPro" id="IPR001138">
    <property type="entry name" value="Zn2Cys6_DnaBD"/>
</dbReference>
<dbReference type="GO" id="GO:0008270">
    <property type="term" value="F:zinc ion binding"/>
    <property type="evidence" value="ECO:0007669"/>
    <property type="project" value="InterPro"/>
</dbReference>
<dbReference type="GO" id="GO:0000981">
    <property type="term" value="F:DNA-binding transcription factor activity, RNA polymerase II-specific"/>
    <property type="evidence" value="ECO:0007669"/>
    <property type="project" value="InterPro"/>
</dbReference>
<proteinExistence type="predicted"/>
<dbReference type="VEuPathDB" id="FungiDB:BO78DRAFT_365341"/>
<dbReference type="Gene3D" id="4.10.240.10">
    <property type="entry name" value="Zn(2)-C6 fungal-type DNA-binding domain"/>
    <property type="match status" value="1"/>
</dbReference>
<evidence type="ECO:0000256" key="3">
    <source>
        <dbReference type="ARBA" id="ARBA00023163"/>
    </source>
</evidence>
<reference evidence="6 7" key="1">
    <citation type="submission" date="2018-02" db="EMBL/GenBank/DDBJ databases">
        <title>The genomes of Aspergillus section Nigri reveals drivers in fungal speciation.</title>
        <authorList>
            <consortium name="DOE Joint Genome Institute"/>
            <person name="Vesth T.C."/>
            <person name="Nybo J."/>
            <person name="Theobald S."/>
            <person name="Brandl J."/>
            <person name="Frisvad J.C."/>
            <person name="Nielsen K.F."/>
            <person name="Lyhne E.K."/>
            <person name="Kogle M.E."/>
            <person name="Kuo A."/>
            <person name="Riley R."/>
            <person name="Clum A."/>
            <person name="Nolan M."/>
            <person name="Lipzen A."/>
            <person name="Salamov A."/>
            <person name="Henrissat B."/>
            <person name="Wiebenga A."/>
            <person name="De vries R.P."/>
            <person name="Grigoriev I.V."/>
            <person name="Mortensen U.H."/>
            <person name="Andersen M.R."/>
            <person name="Baker S.E."/>
        </authorList>
    </citation>
    <scope>NUCLEOTIDE SEQUENCE [LARGE SCALE GENOMIC DNA]</scope>
    <source>
        <strain evidence="6 7">CBS 121057</strain>
    </source>
</reference>
<name>A0A319EDL9_ASPSB</name>
<dbReference type="CDD" id="cd00067">
    <property type="entry name" value="GAL4"/>
    <property type="match status" value="1"/>
</dbReference>
<evidence type="ECO:0000256" key="4">
    <source>
        <dbReference type="ARBA" id="ARBA00023242"/>
    </source>
</evidence>
<dbReference type="OrthoDB" id="4491390at2759"/>
<gene>
    <name evidence="6" type="ORF">BO78DRAFT_365341</name>
</gene>
<keyword evidence="7" id="KW-1185">Reference proteome</keyword>
<evidence type="ECO:0000256" key="1">
    <source>
        <dbReference type="ARBA" id="ARBA00023015"/>
    </source>
</evidence>
<keyword evidence="4" id="KW-0539">Nucleus</keyword>
<dbReference type="EMBL" id="KZ826336">
    <property type="protein sequence ID" value="PYI08277.1"/>
    <property type="molecule type" value="Genomic_DNA"/>
</dbReference>
<dbReference type="STRING" id="1448318.A0A319EDL9"/>